<dbReference type="Gene3D" id="1.10.357.10">
    <property type="entry name" value="Tetracycline Repressor, domain 2"/>
    <property type="match status" value="1"/>
</dbReference>
<evidence type="ECO:0000313" key="3">
    <source>
        <dbReference type="Proteomes" id="UP000644610"/>
    </source>
</evidence>
<gene>
    <name evidence="2" type="ORF">Psi02_51000</name>
</gene>
<sequence>MTELDEVAAGPFGRDLSLRRLAAAADQAASAVVRLRAVVRTYAHIQHHSARHHGGELATLLHRSEHVDCAQRRLLDFVRSLIAEAAQDGDVRDDVAADELAAYCLHALTAAGSVPGQDAVHRLIAVTLAGLTPSA</sequence>
<comment type="caution">
    <text evidence="2">The sequence shown here is derived from an EMBL/GenBank/DDBJ whole genome shotgun (WGS) entry which is preliminary data.</text>
</comment>
<accession>A0A8J3USG4</accession>
<evidence type="ECO:0000259" key="1">
    <source>
        <dbReference type="Pfam" id="PF21597"/>
    </source>
</evidence>
<dbReference type="InterPro" id="IPR049445">
    <property type="entry name" value="TetR_SbtR-like_C"/>
</dbReference>
<evidence type="ECO:0000313" key="2">
    <source>
        <dbReference type="EMBL" id="GII48676.1"/>
    </source>
</evidence>
<dbReference type="Proteomes" id="UP000644610">
    <property type="component" value="Unassembled WGS sequence"/>
</dbReference>
<dbReference type="AlphaFoldDB" id="A0A8J3USG4"/>
<organism evidence="2 3">
    <name type="scientific">Planotetraspora silvatica</name>
    <dbReference type="NCBI Taxonomy" id="234614"/>
    <lineage>
        <taxon>Bacteria</taxon>
        <taxon>Bacillati</taxon>
        <taxon>Actinomycetota</taxon>
        <taxon>Actinomycetes</taxon>
        <taxon>Streptosporangiales</taxon>
        <taxon>Streptosporangiaceae</taxon>
        <taxon>Planotetraspora</taxon>
    </lineage>
</organism>
<feature type="domain" description="Transcriptional regulator SbtR-like C-terminal" evidence="1">
    <location>
        <begin position="61"/>
        <end position="133"/>
    </location>
</feature>
<proteinExistence type="predicted"/>
<dbReference type="EMBL" id="BOOQ01000032">
    <property type="protein sequence ID" value="GII48676.1"/>
    <property type="molecule type" value="Genomic_DNA"/>
</dbReference>
<dbReference type="InterPro" id="IPR036271">
    <property type="entry name" value="Tet_transcr_reg_TetR-rel_C_sf"/>
</dbReference>
<dbReference type="Pfam" id="PF21597">
    <property type="entry name" value="TetR_C_43"/>
    <property type="match status" value="1"/>
</dbReference>
<keyword evidence="3" id="KW-1185">Reference proteome</keyword>
<dbReference type="SUPFAM" id="SSF48498">
    <property type="entry name" value="Tetracyclin repressor-like, C-terminal domain"/>
    <property type="match status" value="1"/>
</dbReference>
<reference evidence="2" key="1">
    <citation type="submission" date="2021-01" db="EMBL/GenBank/DDBJ databases">
        <title>Whole genome shotgun sequence of Planotetraspora silvatica NBRC 100141.</title>
        <authorList>
            <person name="Komaki H."/>
            <person name="Tamura T."/>
        </authorList>
    </citation>
    <scope>NUCLEOTIDE SEQUENCE</scope>
    <source>
        <strain evidence="2">NBRC 100141</strain>
    </source>
</reference>
<protein>
    <recommendedName>
        <fullName evidence="1">Transcriptional regulator SbtR-like C-terminal domain-containing protein</fullName>
    </recommendedName>
</protein>
<name>A0A8J3USG4_9ACTN</name>